<dbReference type="GO" id="GO:0032259">
    <property type="term" value="P:methylation"/>
    <property type="evidence" value="ECO:0007669"/>
    <property type="project" value="UniProtKB-KW"/>
</dbReference>
<keyword evidence="3" id="KW-1185">Reference proteome</keyword>
<dbReference type="GO" id="GO:0008168">
    <property type="term" value="F:methyltransferase activity"/>
    <property type="evidence" value="ECO:0007669"/>
    <property type="project" value="UniProtKB-KW"/>
</dbReference>
<dbReference type="InterPro" id="IPR038071">
    <property type="entry name" value="UROD/MetE-like_sf"/>
</dbReference>
<dbReference type="SUPFAM" id="SSF51726">
    <property type="entry name" value="UROD/MetE-like"/>
    <property type="match status" value="1"/>
</dbReference>
<dbReference type="GO" id="GO:0006779">
    <property type="term" value="P:porphyrin-containing compound biosynthetic process"/>
    <property type="evidence" value="ECO:0007669"/>
    <property type="project" value="InterPro"/>
</dbReference>
<feature type="domain" description="Uroporphyrinogen decarboxylase (URO-D)" evidence="1">
    <location>
        <begin position="6"/>
        <end position="339"/>
    </location>
</feature>
<protein>
    <submittedName>
        <fullName evidence="2">[methyl-Co(III) methanol-specific corrinoid protein]:coenzyme M methyltransferase</fullName>
    </submittedName>
</protein>
<organism evidence="2 3">
    <name type="scientific">Schwartzia succinivorans DSM 10502</name>
    <dbReference type="NCBI Taxonomy" id="1123243"/>
    <lineage>
        <taxon>Bacteria</taxon>
        <taxon>Bacillati</taxon>
        <taxon>Bacillota</taxon>
        <taxon>Negativicutes</taxon>
        <taxon>Selenomonadales</taxon>
        <taxon>Selenomonadaceae</taxon>
        <taxon>Schwartzia</taxon>
    </lineage>
</organism>
<dbReference type="OrthoDB" id="8452307at2"/>
<dbReference type="Gene3D" id="3.20.20.210">
    <property type="match status" value="1"/>
</dbReference>
<dbReference type="PANTHER" id="PTHR47099">
    <property type="entry name" value="METHYLCOBAMIDE:COM METHYLTRANSFERASE MTBA"/>
    <property type="match status" value="1"/>
</dbReference>
<dbReference type="AlphaFoldDB" id="A0A1M4SGF0"/>
<dbReference type="GO" id="GO:0004853">
    <property type="term" value="F:uroporphyrinogen decarboxylase activity"/>
    <property type="evidence" value="ECO:0007669"/>
    <property type="project" value="InterPro"/>
</dbReference>
<dbReference type="RefSeq" id="WP_072934669.1">
    <property type="nucleotide sequence ID" value="NZ_FQUG01000002.1"/>
</dbReference>
<dbReference type="STRING" id="1123243.SAMN02745190_00127"/>
<gene>
    <name evidence="2" type="ORF">SAMN02745190_00127</name>
</gene>
<keyword evidence="2" id="KW-0808">Transferase</keyword>
<dbReference type="NCBIfam" id="NF004889">
    <property type="entry name" value="PRK06252.1"/>
    <property type="match status" value="1"/>
</dbReference>
<dbReference type="PANTHER" id="PTHR47099:SF1">
    <property type="entry name" value="METHYLCOBAMIDE:COM METHYLTRANSFERASE MTBA"/>
    <property type="match status" value="1"/>
</dbReference>
<dbReference type="InterPro" id="IPR000257">
    <property type="entry name" value="Uroporphyrinogen_deCOase"/>
</dbReference>
<reference evidence="2 3" key="1">
    <citation type="submission" date="2016-11" db="EMBL/GenBank/DDBJ databases">
        <authorList>
            <person name="Jaros S."/>
            <person name="Januszkiewicz K."/>
            <person name="Wedrychowicz H."/>
        </authorList>
    </citation>
    <scope>NUCLEOTIDE SEQUENCE [LARGE SCALE GENOMIC DNA]</scope>
    <source>
        <strain evidence="2 3">DSM 10502</strain>
    </source>
</reference>
<sequence>MNDISPKERLFRVLEKKTVDRPPVICPGGMMNSATVDVMKECGASFPTVHHSAEAMERLSSSVQTRTGFENFGIPYCMTVEAEVLGSEIDFGNEECEPKIAKERYEFSRDVPIHDVKKLVKEGRIEAIAKAGYEIGRKNPDIPVIGSLTGPVSTAASIVDPMTFLKELRRDKENANRVLDYVADFLIEYAKVLVESGFPVITIADPTATGEILGPKMFGDYAVPYLNKLVDGIHALDTPVIVHICGRLESVEKHLAGIHADAISTDAMVNLKNIKAACGVGTVMGNLSTFALQLQTPDVIQRATEKLLSDKIDIISPACGLSTTTPADNIRVMTETVKQSG</sequence>
<evidence type="ECO:0000259" key="1">
    <source>
        <dbReference type="Pfam" id="PF01208"/>
    </source>
</evidence>
<evidence type="ECO:0000313" key="3">
    <source>
        <dbReference type="Proteomes" id="UP000184404"/>
    </source>
</evidence>
<dbReference type="Pfam" id="PF01208">
    <property type="entry name" value="URO-D"/>
    <property type="match status" value="1"/>
</dbReference>
<dbReference type="EMBL" id="FQUG01000002">
    <property type="protein sequence ID" value="SHE31269.1"/>
    <property type="molecule type" value="Genomic_DNA"/>
</dbReference>
<evidence type="ECO:0000313" key="2">
    <source>
        <dbReference type="EMBL" id="SHE31269.1"/>
    </source>
</evidence>
<proteinExistence type="predicted"/>
<name>A0A1M4SGF0_9FIRM</name>
<accession>A0A1M4SGF0</accession>
<keyword evidence="2" id="KW-0489">Methyltransferase</keyword>
<dbReference type="Proteomes" id="UP000184404">
    <property type="component" value="Unassembled WGS sequence"/>
</dbReference>
<dbReference type="InterPro" id="IPR052024">
    <property type="entry name" value="Methanogen_methyltrans"/>
</dbReference>